<dbReference type="AlphaFoldDB" id="A0A447TP94"/>
<dbReference type="GO" id="GO:0016020">
    <property type="term" value="C:membrane"/>
    <property type="evidence" value="ECO:0007669"/>
    <property type="project" value="UniProtKB-SubCell"/>
</dbReference>
<organism evidence="7 8">
    <name type="scientific">Salmonella enterica I</name>
    <dbReference type="NCBI Taxonomy" id="59201"/>
    <lineage>
        <taxon>Bacteria</taxon>
        <taxon>Pseudomonadati</taxon>
        <taxon>Pseudomonadota</taxon>
        <taxon>Gammaproteobacteria</taxon>
        <taxon>Enterobacterales</taxon>
        <taxon>Enterobacteriaceae</taxon>
        <taxon>Salmonella</taxon>
    </lineage>
</organism>
<evidence type="ECO:0000313" key="8">
    <source>
        <dbReference type="Proteomes" id="UP000269208"/>
    </source>
</evidence>
<feature type="transmembrane region" description="Helical" evidence="5">
    <location>
        <begin position="21"/>
        <end position="39"/>
    </location>
</feature>
<comment type="subcellular location">
    <subcellularLocation>
        <location evidence="1">Membrane</location>
        <topology evidence="1">Multi-pass membrane protein</topology>
    </subcellularLocation>
</comment>
<keyword evidence="4 5" id="KW-0472">Membrane</keyword>
<protein>
    <submittedName>
        <fullName evidence="7">Amino acid permease</fullName>
    </submittedName>
</protein>
<dbReference type="Gene3D" id="1.20.1740.10">
    <property type="entry name" value="Amino acid/polyamine transporter I"/>
    <property type="match status" value="1"/>
</dbReference>
<evidence type="ECO:0000313" key="7">
    <source>
        <dbReference type="EMBL" id="VEB51184.1"/>
    </source>
</evidence>
<keyword evidence="2 5" id="KW-0812">Transmembrane</keyword>
<dbReference type="InterPro" id="IPR004841">
    <property type="entry name" value="AA-permease/SLC12A_dom"/>
</dbReference>
<evidence type="ECO:0000259" key="6">
    <source>
        <dbReference type="Pfam" id="PF00324"/>
    </source>
</evidence>
<accession>A0A447TP94</accession>
<evidence type="ECO:0000256" key="5">
    <source>
        <dbReference type="SAM" id="Phobius"/>
    </source>
</evidence>
<gene>
    <name evidence="7" type="primary">yjeM_4</name>
    <name evidence="7" type="ORF">NCTC6754_00882</name>
</gene>
<sequence length="82" mass="8862">MVGILHKKLILPRPPNPGYHSGLAMLSFVVFAIFAYGGIEAVGGLVDKTEKPEKNFAKGIVFAAIVISIGYSLAIFFMGRQH</sequence>
<evidence type="ECO:0000256" key="1">
    <source>
        <dbReference type="ARBA" id="ARBA00004141"/>
    </source>
</evidence>
<keyword evidence="3 5" id="KW-1133">Transmembrane helix</keyword>
<dbReference type="Proteomes" id="UP000269208">
    <property type="component" value="Chromosome"/>
</dbReference>
<dbReference type="Pfam" id="PF00324">
    <property type="entry name" value="AA_permease"/>
    <property type="match status" value="1"/>
</dbReference>
<feature type="transmembrane region" description="Helical" evidence="5">
    <location>
        <begin position="59"/>
        <end position="79"/>
    </location>
</feature>
<proteinExistence type="predicted"/>
<reference evidence="7 8" key="1">
    <citation type="submission" date="2018-12" db="EMBL/GenBank/DDBJ databases">
        <authorList>
            <consortium name="Pathogen Informatics"/>
        </authorList>
    </citation>
    <scope>NUCLEOTIDE SEQUENCE [LARGE SCALE GENOMIC DNA]</scope>
    <source>
        <strain evidence="7 8">NCTC6754</strain>
    </source>
</reference>
<evidence type="ECO:0000256" key="4">
    <source>
        <dbReference type="ARBA" id="ARBA00023136"/>
    </source>
</evidence>
<name>A0A447TP94_SALET</name>
<dbReference type="EMBL" id="LR134190">
    <property type="protein sequence ID" value="VEB51184.1"/>
    <property type="molecule type" value="Genomic_DNA"/>
</dbReference>
<feature type="domain" description="Amino acid permease/ SLC12A" evidence="6">
    <location>
        <begin position="23"/>
        <end position="79"/>
    </location>
</feature>
<dbReference type="GO" id="GO:0055085">
    <property type="term" value="P:transmembrane transport"/>
    <property type="evidence" value="ECO:0007669"/>
    <property type="project" value="InterPro"/>
</dbReference>
<evidence type="ECO:0000256" key="3">
    <source>
        <dbReference type="ARBA" id="ARBA00022989"/>
    </source>
</evidence>
<evidence type="ECO:0000256" key="2">
    <source>
        <dbReference type="ARBA" id="ARBA00022692"/>
    </source>
</evidence>